<comment type="catalytic activity">
    <reaction evidence="1">
        <text>Random endo-hydrolysis of N-acetyl-beta-D-glucosaminide (1-&gt;4)-beta-linkages in chitin and chitodextrins.</text>
        <dbReference type="EC" id="3.2.1.14"/>
    </reaction>
</comment>
<dbReference type="SMART" id="SM00495">
    <property type="entry name" value="ChtBD3"/>
    <property type="match status" value="1"/>
</dbReference>
<feature type="domain" description="GH18" evidence="10">
    <location>
        <begin position="1209"/>
        <end position="1540"/>
    </location>
</feature>
<dbReference type="GO" id="GO:0030246">
    <property type="term" value="F:carbohydrate binding"/>
    <property type="evidence" value="ECO:0007669"/>
    <property type="project" value="InterPro"/>
</dbReference>
<feature type="compositionally biased region" description="Polar residues" evidence="8">
    <location>
        <begin position="534"/>
        <end position="554"/>
    </location>
</feature>
<dbReference type="SUPFAM" id="SSF51445">
    <property type="entry name" value="(Trans)glycosidases"/>
    <property type="match status" value="3"/>
</dbReference>
<feature type="region of interest" description="Disordered" evidence="8">
    <location>
        <begin position="2023"/>
        <end position="2161"/>
    </location>
</feature>
<feature type="domain" description="GH18" evidence="10">
    <location>
        <begin position="740"/>
        <end position="1041"/>
    </location>
</feature>
<evidence type="ECO:0000256" key="9">
    <source>
        <dbReference type="SAM" id="SignalP"/>
    </source>
</evidence>
<dbReference type="Gene3D" id="3.10.50.10">
    <property type="match status" value="1"/>
</dbReference>
<dbReference type="GO" id="GO:0005975">
    <property type="term" value="P:carbohydrate metabolic process"/>
    <property type="evidence" value="ECO:0007669"/>
    <property type="project" value="InterPro"/>
</dbReference>
<feature type="domain" description="GH18" evidence="10">
    <location>
        <begin position="58"/>
        <end position="451"/>
    </location>
</feature>
<keyword evidence="9" id="KW-0732">Signal</keyword>
<dbReference type="SUPFAM" id="SSF51055">
    <property type="entry name" value="Carbohydrate binding domain"/>
    <property type="match status" value="1"/>
</dbReference>
<evidence type="ECO:0000256" key="2">
    <source>
        <dbReference type="ARBA" id="ARBA00012729"/>
    </source>
</evidence>
<dbReference type="CDD" id="cd02871">
    <property type="entry name" value="GH18_chitinase_D-like"/>
    <property type="match status" value="2"/>
</dbReference>
<dbReference type="InterPro" id="IPR001223">
    <property type="entry name" value="Glyco_hydro18_cat"/>
</dbReference>
<feature type="compositionally biased region" description="Low complexity" evidence="8">
    <location>
        <begin position="613"/>
        <end position="626"/>
    </location>
</feature>
<feature type="region of interest" description="Disordered" evidence="8">
    <location>
        <begin position="607"/>
        <end position="659"/>
    </location>
</feature>
<reference evidence="11 12" key="1">
    <citation type="submission" date="2018-08" db="EMBL/GenBank/DDBJ databases">
        <title>A genome reference for cultivated species of the human gut microbiota.</title>
        <authorList>
            <person name="Zou Y."/>
            <person name="Xue W."/>
            <person name="Luo G."/>
        </authorList>
    </citation>
    <scope>NUCLEOTIDE SEQUENCE [LARGE SCALE GENOMIC DNA]</scope>
    <source>
        <strain evidence="11 12">AM44-11BH</strain>
    </source>
</reference>
<dbReference type="SMART" id="SM00636">
    <property type="entry name" value="Glyco_18"/>
    <property type="match status" value="1"/>
</dbReference>
<feature type="compositionally biased region" description="Polar residues" evidence="8">
    <location>
        <begin position="627"/>
        <end position="644"/>
    </location>
</feature>
<evidence type="ECO:0000256" key="7">
    <source>
        <dbReference type="RuleBase" id="RU000489"/>
    </source>
</evidence>
<dbReference type="CDD" id="cd06548">
    <property type="entry name" value="GH18_chitinase"/>
    <property type="match status" value="1"/>
</dbReference>
<dbReference type="GO" id="GO:0008061">
    <property type="term" value="F:chitin binding"/>
    <property type="evidence" value="ECO:0007669"/>
    <property type="project" value="InterPro"/>
</dbReference>
<sequence length="2266" mass="244880">MEGKMKGRKRTLRKGLSGKILSFTMALAMVANLMGGYCAATELSTKEVKAADAEQPPYRNVMYYGDWSIYSGQKNFTPDKIDGSLITHLNFAFMDADANGDLITTDTWADYENPNVGFSVGTDNKYAGVLGAMVLLRQKYPNMKIGVSVGGWTRSGDFPKIAASETTRKNFANNVAKFVHYYGYDFVDIDWEYPTADRDPDPEGNGVAIDKGCKGSAADTQNFTLLLQAIRDALDSYGTKDNKHYELSVAMSASPKMMEAIEYEKVLKIVDFANMMTYDLNGAWEGFTAHQTALYTNPAYGEGDAGLSVDSCIKYLENKYGDNIDYSKIVVGVAPYTRGWKEVKKDTGRDSKNPGLYADATGENGVTYAYSDIDSLVSKYNLTKYWDDVAKANYYYSESSGMFFTCDTEESVAEKGKYVKQKHLGGLISWMASLDASSTMTKTMKESLYGSAAIPNQKIVVPANDGVETTVTTSGDSYTITLKNTNSSVTKASGSKDISVMPWAEYFGKTLSYPSISIETQNGETLSGDWSAGGTITTENGKTVVTPPEWSSKTLEPGDSLTFTLKSGKGTANAQNIKGITLRQKAVSAGEILSTKVVYKNGDYVEPSEDVTTKSQETTNSQTQTTAKEQNTTKGQQVTTASVTTKKENDTTKQATGKYPEWSPNSVVYRLGDLVQHKGNVYECTYAHTSNLGWSPTDAATLWKLRTDLVAGEVQTTKNNGSEQKTTENNYTVNSKLPEHMVTGYWHNFLNGSTALKISDVPDYYDMICVSFANSSTTPGKVTFELDKDLSNALGGYTKAQFIQDIKNAKAKGQHVIISVGGAEGTTYITNEEAANQFATSLISIIEEYGFEGVDIDFEGGAVSGTDYIAEALRTVRNHFGEDFIITMAPETYYFQDTNPNGTMATSAYYRLAYKIRDILTICYPQFYNSGAMNGYNGFNAQVGTADFLTSLSTLLLENGLRADQVALGLPSTSKAASSGYVSTDIISTAVKALVNGTSSGNFTAPKAYPTLRGVMTWSINWDATNNYTWAKSMSSLMDSLEKHEQPTTKQATTVAPTTKTPVTEAPTVAPTTKNETTAAGQPELKPTEVISLTIQEQKAGKVTYVWGQTQEQIASGQTYKVYIDGQYIESYTVATSTTYTFTTNGKHTIRVTANLNGYETEGQTIEVTVQGLTQDATTKTPVQTTATTTKAPEQTTNPGTVTTGLSSRLMIGYYHTWNNDGNPFIKLRDVDKNWDVINISFAEPEKAGSTDGKMKFDISGLTSDYTKDDFKKDVKSLQAQGKKIVLSIGGYEGYFSLTSDDAVNQFVSDIKSIINEYGFDGIDIDLEQSSVQFESGNDKDINNPTSPKVVNMIKAIRTICDSYGNDFILSWAPETFYVQLGYSFYGGINQYCDARAGVYLPMINALRDKTSYVHVQLYNSSPITGLDGTSYNMGTKEGIVAMCEMLLKGFHVGAYYTNSTDESTYFAPLRPDQVVIGVPSSQSAAGSGQVTNEVLQSAFTELNNNYPGIRGIMSWSINWDSSQNKNTFVNENAEFLAKFKNNEPTTVAPVITQAPTEKITTVAPVTTQAPTEKATTVAPVTTQAPTEKATTVAPTTVAPTTKIDEDDTIPAPIGLTYAGNKDLPYYFAWQAPSNDIENYNVYVDGVFAGSSVNSSINLTADVFANGNGDYTVSVRSVKNGKMSAATQITYTFKDGTGSKPTTVAPVTTVAPTEKPTTVAPVTTQAPTEKATTVDQPTQVTTTEEPLTIDWSKVEFLKDGAEGGKLDNKYKGFSESDKVNFVNIQKNADNTSVIYVIFPVAVSSTTAEEAKIEGAGVGFPVDSVKEGQNLFKVTLADNSIYDVYLYEEPVKVTTVAPTEKPTTVAPTEKATTAVPTTQTPTTVVPTTVAPTTVAPTTKIDEDDTIPAPIGLTYAGNKDLPYYFAWQAPSSDIENYNVYVDGVFAGSSVNNSINLTADVFANGNGDYTVSVRSVKNGKMSAATQITYTFKDGTGSKPTTVTPVTTVAPTEKTTTVAPTTVAPTEKATTAVPTTQAPTTVAPTEKATTVVPTTQAPTTVAPTEKATTAVPTTQAPTTVAPTTQAPTTVAPTEKATTVAPTEKATTAVPTTQAPTTVAPTTQAPTTVAPTEKATTVAPTTKGTDISTNPVTIGNKETSVDNTKKETSADQKVMINKAKIKVAKRKHKSAKIKVSFKKISGVTGYQIRVSSTKKFTKKKTITKFVSKTNVKVYARKLKKAKKLYVQVRGYKIVGGKKVYGLWSGKKKVKK</sequence>
<dbReference type="Gene3D" id="2.10.10.20">
    <property type="entry name" value="Carbohydrate-binding module superfamily 5/12"/>
    <property type="match status" value="1"/>
</dbReference>
<gene>
    <name evidence="11" type="ORF">DW944_02080</name>
</gene>
<protein>
    <recommendedName>
        <fullName evidence="2">chitinase</fullName>
        <ecNumber evidence="2">3.2.1.14</ecNumber>
    </recommendedName>
</protein>
<organism evidence="11 12">
    <name type="scientific">Eubacterium ventriosum</name>
    <dbReference type="NCBI Taxonomy" id="39496"/>
    <lineage>
        <taxon>Bacteria</taxon>
        <taxon>Bacillati</taxon>
        <taxon>Bacillota</taxon>
        <taxon>Clostridia</taxon>
        <taxon>Eubacteriales</taxon>
        <taxon>Eubacteriaceae</taxon>
        <taxon>Eubacterium</taxon>
    </lineage>
</organism>
<dbReference type="Gene3D" id="3.20.20.80">
    <property type="entry name" value="Glycosidases"/>
    <property type="match status" value="3"/>
</dbReference>
<dbReference type="Proteomes" id="UP000284779">
    <property type="component" value="Unassembled WGS sequence"/>
</dbReference>
<dbReference type="EMBL" id="QSFD01000002">
    <property type="protein sequence ID" value="RHA19955.1"/>
    <property type="molecule type" value="Genomic_DNA"/>
</dbReference>
<dbReference type="InterPro" id="IPR003610">
    <property type="entry name" value="CBM5/12"/>
</dbReference>
<dbReference type="PROSITE" id="PS51910">
    <property type="entry name" value="GH18_2"/>
    <property type="match status" value="3"/>
</dbReference>
<keyword evidence="5" id="KW-0119">Carbohydrate metabolism</keyword>
<dbReference type="GO" id="GO:0006032">
    <property type="term" value="P:chitin catabolic process"/>
    <property type="evidence" value="ECO:0007669"/>
    <property type="project" value="UniProtKB-KW"/>
</dbReference>
<dbReference type="InterPro" id="IPR029070">
    <property type="entry name" value="Chitinase_insertion_sf"/>
</dbReference>
<evidence type="ECO:0000256" key="8">
    <source>
        <dbReference type="SAM" id="MobiDB-lite"/>
    </source>
</evidence>
<name>A0A413RBI4_9FIRM</name>
<keyword evidence="4" id="KW-0624">Polysaccharide degradation</keyword>
<dbReference type="Pfam" id="PF00704">
    <property type="entry name" value="Glyco_hydro_18"/>
    <property type="match status" value="3"/>
</dbReference>
<feature type="region of interest" description="Disordered" evidence="8">
    <location>
        <begin position="1043"/>
        <end position="1068"/>
    </location>
</feature>
<keyword evidence="3 7" id="KW-0378">Hydrolase</keyword>
<keyword evidence="12" id="KW-1185">Reference proteome</keyword>
<keyword evidence="6 7" id="KW-0326">Glycosidase</keyword>
<feature type="region of interest" description="Disordered" evidence="8">
    <location>
        <begin position="1716"/>
        <end position="1744"/>
    </location>
</feature>
<evidence type="ECO:0000256" key="6">
    <source>
        <dbReference type="ARBA" id="ARBA00023295"/>
    </source>
</evidence>
<evidence type="ECO:0000313" key="12">
    <source>
        <dbReference type="Proteomes" id="UP000284779"/>
    </source>
</evidence>
<dbReference type="PANTHER" id="PTHR11177:SF317">
    <property type="entry name" value="CHITINASE 12-RELATED"/>
    <property type="match status" value="1"/>
</dbReference>
<feature type="chain" id="PRO_5019283808" description="chitinase" evidence="9">
    <location>
        <begin position="40"/>
        <end position="2266"/>
    </location>
</feature>
<feature type="compositionally biased region" description="Low complexity" evidence="8">
    <location>
        <begin position="1048"/>
        <end position="1068"/>
    </location>
</feature>
<feature type="compositionally biased region" description="Low complexity" evidence="8">
    <location>
        <begin position="2023"/>
        <end position="2089"/>
    </location>
</feature>
<feature type="compositionally biased region" description="Polar residues" evidence="8">
    <location>
        <begin position="2129"/>
        <end position="2153"/>
    </location>
</feature>
<keyword evidence="4" id="KW-0146">Chitin degradation</keyword>
<feature type="region of interest" description="Disordered" evidence="8">
    <location>
        <begin position="1179"/>
        <end position="1203"/>
    </location>
</feature>
<evidence type="ECO:0000256" key="5">
    <source>
        <dbReference type="ARBA" id="ARBA00023277"/>
    </source>
</evidence>
<dbReference type="InterPro" id="IPR036573">
    <property type="entry name" value="CBM_sf_5/12"/>
</dbReference>
<dbReference type="PANTHER" id="PTHR11177">
    <property type="entry name" value="CHITINASE"/>
    <property type="match status" value="1"/>
</dbReference>
<dbReference type="InterPro" id="IPR011583">
    <property type="entry name" value="Chitinase_II/V-like_cat"/>
</dbReference>
<accession>A0A413RBI4</accession>
<feature type="signal peptide" evidence="9">
    <location>
        <begin position="1"/>
        <end position="39"/>
    </location>
</feature>
<dbReference type="CDD" id="cd12214">
    <property type="entry name" value="ChiA1_BD"/>
    <property type="match status" value="1"/>
</dbReference>
<feature type="region of interest" description="Disordered" evidence="8">
    <location>
        <begin position="1863"/>
        <end position="1883"/>
    </location>
</feature>
<dbReference type="GO" id="GO:0008843">
    <property type="term" value="F:endochitinase activity"/>
    <property type="evidence" value="ECO:0007669"/>
    <property type="project" value="UniProtKB-EC"/>
</dbReference>
<evidence type="ECO:0000313" key="11">
    <source>
        <dbReference type="EMBL" id="RHA19955.1"/>
    </source>
</evidence>
<feature type="region of interest" description="Disordered" evidence="8">
    <location>
        <begin position="527"/>
        <end position="557"/>
    </location>
</feature>
<dbReference type="PROSITE" id="PS01095">
    <property type="entry name" value="GH18_1"/>
    <property type="match status" value="1"/>
</dbReference>
<dbReference type="InterPro" id="IPR050314">
    <property type="entry name" value="Glycosyl_Hydrlase_18"/>
</dbReference>
<feature type="compositionally biased region" description="Low complexity" evidence="8">
    <location>
        <begin position="1179"/>
        <end position="1197"/>
    </location>
</feature>
<dbReference type="InterPro" id="IPR001579">
    <property type="entry name" value="Glyco_hydro_18_chit_AS"/>
</dbReference>
<dbReference type="EC" id="3.2.1.14" evidence="2"/>
<evidence type="ECO:0000256" key="1">
    <source>
        <dbReference type="ARBA" id="ARBA00000822"/>
    </source>
</evidence>
<feature type="region of interest" description="Disordered" evidence="8">
    <location>
        <begin position="1574"/>
        <end position="1594"/>
    </location>
</feature>
<dbReference type="Pfam" id="PF02839">
    <property type="entry name" value="CBM_5_12"/>
    <property type="match status" value="1"/>
</dbReference>
<proteinExistence type="predicted"/>
<dbReference type="SUPFAM" id="SSF54556">
    <property type="entry name" value="Chitinase insertion domain"/>
    <property type="match status" value="1"/>
</dbReference>
<comment type="caution">
    <text evidence="11">The sequence shown here is derived from an EMBL/GenBank/DDBJ whole genome shotgun (WGS) entry which is preliminary data.</text>
</comment>
<evidence type="ECO:0000256" key="3">
    <source>
        <dbReference type="ARBA" id="ARBA00022801"/>
    </source>
</evidence>
<evidence type="ECO:0000259" key="10">
    <source>
        <dbReference type="PROSITE" id="PS51910"/>
    </source>
</evidence>
<dbReference type="InterPro" id="IPR017853">
    <property type="entry name" value="GH"/>
</dbReference>
<evidence type="ECO:0000256" key="4">
    <source>
        <dbReference type="ARBA" id="ARBA00023024"/>
    </source>
</evidence>
<feature type="compositionally biased region" description="Low complexity" evidence="8">
    <location>
        <begin position="2101"/>
        <end position="2127"/>
    </location>
</feature>
<dbReference type="GO" id="GO:0005576">
    <property type="term" value="C:extracellular region"/>
    <property type="evidence" value="ECO:0007669"/>
    <property type="project" value="InterPro"/>
</dbReference>